<dbReference type="RefSeq" id="WP_013780792.1">
    <property type="nucleotide sequence ID" value="NC_015520.1"/>
</dbReference>
<dbReference type="NCBIfam" id="TIGR02832">
    <property type="entry name" value="spo_yunB"/>
    <property type="match status" value="1"/>
</dbReference>
<organism evidence="2 3">
    <name type="scientific">Mahella australiensis (strain DSM 15567 / CIP 107919 / 50-1 BON)</name>
    <dbReference type="NCBI Taxonomy" id="697281"/>
    <lineage>
        <taxon>Bacteria</taxon>
        <taxon>Bacillati</taxon>
        <taxon>Bacillota</taxon>
        <taxon>Clostridia</taxon>
        <taxon>Thermoanaerobacterales</taxon>
        <taxon>Thermoanaerobacterales Family IV. Incertae Sedis</taxon>
        <taxon>Mahella</taxon>
    </lineage>
</organism>
<keyword evidence="1" id="KW-0472">Membrane</keyword>
<protein>
    <submittedName>
        <fullName evidence="2">Sporulation protein YunB</fullName>
    </submittedName>
</protein>
<dbReference type="AlphaFoldDB" id="F3ZVK0"/>
<feature type="transmembrane region" description="Helical" evidence="1">
    <location>
        <begin position="12"/>
        <end position="33"/>
    </location>
</feature>
<dbReference type="eggNOG" id="ENOG5031XUS">
    <property type="taxonomic scope" value="Bacteria"/>
</dbReference>
<gene>
    <name evidence="2" type="ordered locus">Mahau_1165</name>
</gene>
<keyword evidence="1" id="KW-0812">Transmembrane</keyword>
<evidence type="ECO:0000313" key="3">
    <source>
        <dbReference type="Proteomes" id="UP000008457"/>
    </source>
</evidence>
<reference evidence="3" key="1">
    <citation type="submission" date="2010-11" db="EMBL/GenBank/DDBJ databases">
        <title>The complete genome of Mahella australiensis DSM 15567.</title>
        <authorList>
            <consortium name="US DOE Joint Genome Institute (JGI-PGF)"/>
            <person name="Lucas S."/>
            <person name="Copeland A."/>
            <person name="Lapidus A."/>
            <person name="Bruce D."/>
            <person name="Goodwin L."/>
            <person name="Pitluck S."/>
            <person name="Kyrpides N."/>
            <person name="Mavromatis K."/>
            <person name="Pagani I."/>
            <person name="Ivanova N."/>
            <person name="Teshima H."/>
            <person name="Brettin T."/>
            <person name="Detter J.C."/>
            <person name="Han C."/>
            <person name="Tapia R."/>
            <person name="Land M."/>
            <person name="Hauser L."/>
            <person name="Markowitz V."/>
            <person name="Cheng J.-F."/>
            <person name="Hugenholtz P."/>
            <person name="Woyke T."/>
            <person name="Wu D."/>
            <person name="Spring S."/>
            <person name="Pukall R."/>
            <person name="Steenblock K."/>
            <person name="Schneider S."/>
            <person name="Klenk H.-P."/>
            <person name="Eisen J.A."/>
        </authorList>
    </citation>
    <scope>NUCLEOTIDE SEQUENCE [LARGE SCALE GENOMIC DNA]</scope>
    <source>
        <strain evidence="3">DSM 15567 / CIP 107919 / 50-1 BON</strain>
    </source>
</reference>
<name>F3ZVK0_MAHA5</name>
<evidence type="ECO:0000313" key="2">
    <source>
        <dbReference type="EMBL" id="AEE96362.1"/>
    </source>
</evidence>
<reference evidence="2 3" key="2">
    <citation type="journal article" date="2011" name="Stand. Genomic Sci.">
        <title>Complete genome sequence of Mahella australiensis type strain (50-1 BON).</title>
        <authorList>
            <person name="Sikorski J."/>
            <person name="Teshima H."/>
            <person name="Nolan M."/>
            <person name="Lucas S."/>
            <person name="Hammon N."/>
            <person name="Deshpande S."/>
            <person name="Cheng J.F."/>
            <person name="Pitluck S."/>
            <person name="Liolios K."/>
            <person name="Pagani I."/>
            <person name="Ivanova N."/>
            <person name="Huntemann M."/>
            <person name="Mavromatis K."/>
            <person name="Ovchinikova G."/>
            <person name="Pati A."/>
            <person name="Tapia R."/>
            <person name="Han C."/>
            <person name="Goodwin L."/>
            <person name="Chen A."/>
            <person name="Palaniappan K."/>
            <person name="Land M."/>
            <person name="Hauser L."/>
            <person name="Ngatchou-Djao O.D."/>
            <person name="Rohde M."/>
            <person name="Pukall R."/>
            <person name="Spring S."/>
            <person name="Abt B."/>
            <person name="Goker M."/>
            <person name="Detter J.C."/>
            <person name="Woyke T."/>
            <person name="Bristow J."/>
            <person name="Markowitz V."/>
            <person name="Hugenholtz P."/>
            <person name="Eisen J.A."/>
            <person name="Kyrpides N.C."/>
            <person name="Klenk H.P."/>
            <person name="Lapidus A."/>
        </authorList>
    </citation>
    <scope>NUCLEOTIDE SEQUENCE [LARGE SCALE GENOMIC DNA]</scope>
    <source>
        <strain evidence="3">DSM 15567 / CIP 107919 / 50-1 BON</strain>
    </source>
</reference>
<dbReference type="Pfam" id="PF09560">
    <property type="entry name" value="Spore_YunB"/>
    <property type="match status" value="1"/>
</dbReference>
<dbReference type="PIRSF" id="PIRSF021383">
    <property type="entry name" value="YunB"/>
    <property type="match status" value="1"/>
</dbReference>
<dbReference type="STRING" id="697281.Mahau_1165"/>
<proteinExistence type="predicted"/>
<dbReference type="InterPro" id="IPR014197">
    <property type="entry name" value="Sporulation_prot_YunB"/>
</dbReference>
<dbReference type="EMBL" id="CP002360">
    <property type="protein sequence ID" value="AEE96362.1"/>
    <property type="molecule type" value="Genomic_DNA"/>
</dbReference>
<sequence length="229" mass="25134">MYRLYSFKKRHKWNLFIALIVAVVIFALIFEWIDRSIAPTVLALSSAKARVIATQAINVAVNKKLADGIPYDQLITAITDDNGRVTMLQANTMRMNKLSSETALAVLDEMKSVSSTIVKVPIGSVLGGDILAGRGPYINIKILPVGSVVNDFVTEFENAGINQTRHKIYLRVKAHIKVVIPLNSQELEVVSQVPIAETVIVGNVPQSYVNLQEPDAKSDALNLLPDLND</sequence>
<dbReference type="KEGG" id="mas:Mahau_1165"/>
<dbReference type="HOGENOM" id="CLU_067338_2_0_9"/>
<dbReference type="Proteomes" id="UP000008457">
    <property type="component" value="Chromosome"/>
</dbReference>
<keyword evidence="3" id="KW-1185">Reference proteome</keyword>
<keyword evidence="1" id="KW-1133">Transmembrane helix</keyword>
<evidence type="ECO:0000256" key="1">
    <source>
        <dbReference type="SAM" id="Phobius"/>
    </source>
</evidence>
<accession>F3ZVK0</accession>